<dbReference type="Pfam" id="PF13275">
    <property type="entry name" value="S4_2"/>
    <property type="match status" value="1"/>
</dbReference>
<keyword evidence="1" id="KW-0694">RNA-binding</keyword>
<sequence>MTDIKITTEEITLGQFLKYADVITSGGDIKWFLSEYEIHVNGKLENRRGKKLYPGDMIAIQNIGIFKIVH</sequence>
<dbReference type="InterPro" id="IPR014330">
    <property type="entry name" value="RNA-bd_S4-rel_YaaA"/>
</dbReference>
<dbReference type="Proteomes" id="UP000830167">
    <property type="component" value="Chromosome"/>
</dbReference>
<dbReference type="NCBIfam" id="TIGR02988">
    <property type="entry name" value="YaaA_near_RecF"/>
    <property type="match status" value="1"/>
</dbReference>
<dbReference type="SUPFAM" id="SSF55174">
    <property type="entry name" value="Alpha-L RNA-binding motif"/>
    <property type="match status" value="1"/>
</dbReference>
<accession>A0ABY4CP60</accession>
<dbReference type="RefSeq" id="WP_347438447.1">
    <property type="nucleotide sequence ID" value="NZ_CP089291.1"/>
</dbReference>
<evidence type="ECO:0000256" key="1">
    <source>
        <dbReference type="PROSITE-ProRule" id="PRU00182"/>
    </source>
</evidence>
<reference evidence="2" key="1">
    <citation type="submission" date="2021-12" db="EMBL/GenBank/DDBJ databases">
        <title>Alicyclobacillaceae gen. nov., sp. nov., isolated from chalcocite enrichment system.</title>
        <authorList>
            <person name="Jiang Z."/>
        </authorList>
    </citation>
    <scope>NUCLEOTIDE SEQUENCE</scope>
    <source>
        <strain evidence="2">MYW30-H2</strain>
    </source>
</reference>
<dbReference type="EMBL" id="CP089291">
    <property type="protein sequence ID" value="UOF91759.1"/>
    <property type="molecule type" value="Genomic_DNA"/>
</dbReference>
<dbReference type="PROSITE" id="PS50889">
    <property type="entry name" value="S4"/>
    <property type="match status" value="1"/>
</dbReference>
<dbReference type="InterPro" id="IPR036986">
    <property type="entry name" value="S4_RNA-bd_sf"/>
</dbReference>
<organism evidence="2 3">
    <name type="scientific">Fodinisporobacter ferrooxydans</name>
    <dbReference type="NCBI Taxonomy" id="2901836"/>
    <lineage>
        <taxon>Bacteria</taxon>
        <taxon>Bacillati</taxon>
        <taxon>Bacillota</taxon>
        <taxon>Bacilli</taxon>
        <taxon>Bacillales</taxon>
        <taxon>Alicyclobacillaceae</taxon>
        <taxon>Fodinisporobacter</taxon>
    </lineage>
</organism>
<gene>
    <name evidence="2" type="primary">yaaA</name>
    <name evidence="2" type="ORF">LSG31_05785</name>
</gene>
<protein>
    <submittedName>
        <fullName evidence="2">S4 domain-containing protein YaaA</fullName>
    </submittedName>
</protein>
<dbReference type="Gene3D" id="3.10.290.10">
    <property type="entry name" value="RNA-binding S4 domain"/>
    <property type="match status" value="1"/>
</dbReference>
<proteinExistence type="predicted"/>
<evidence type="ECO:0000313" key="3">
    <source>
        <dbReference type="Proteomes" id="UP000830167"/>
    </source>
</evidence>
<name>A0ABY4CP60_9BACL</name>
<keyword evidence="3" id="KW-1185">Reference proteome</keyword>
<evidence type="ECO:0000313" key="2">
    <source>
        <dbReference type="EMBL" id="UOF91759.1"/>
    </source>
</evidence>